<name>A0A3E1KF36_9XANT</name>
<comment type="caution">
    <text evidence="1">The sequence shown here is derived from an EMBL/GenBank/DDBJ whole genome shotgun (WGS) entry which is preliminary data.</text>
</comment>
<dbReference type="Pfam" id="PF11162">
    <property type="entry name" value="DUF2946"/>
    <property type="match status" value="1"/>
</dbReference>
<evidence type="ECO:0000313" key="1">
    <source>
        <dbReference type="EMBL" id="RFF37218.1"/>
    </source>
</evidence>
<evidence type="ECO:0000313" key="2">
    <source>
        <dbReference type="Proteomes" id="UP000259570"/>
    </source>
</evidence>
<reference evidence="1 2" key="1">
    <citation type="submission" date="2018-08" db="EMBL/GenBank/DDBJ databases">
        <title>Genome sequencing of X. nasturtii WHRI 8984.</title>
        <authorList>
            <person name="Studholme D.J."/>
            <person name="Mchugh J."/>
            <person name="Vicente J."/>
        </authorList>
    </citation>
    <scope>NUCLEOTIDE SEQUENCE [LARGE SCALE GENOMIC DNA]</scope>
    <source>
        <strain evidence="1 2">WHRI 8984</strain>
    </source>
</reference>
<gene>
    <name evidence="1" type="ORF">DZD52_17940</name>
</gene>
<dbReference type="EMBL" id="QUZM01000049">
    <property type="protein sequence ID" value="RFF37218.1"/>
    <property type="molecule type" value="Genomic_DNA"/>
</dbReference>
<organism evidence="1 2">
    <name type="scientific">Xanthomonas nasturtii</name>
    <dbReference type="NCBI Taxonomy" id="1843581"/>
    <lineage>
        <taxon>Bacteria</taxon>
        <taxon>Pseudomonadati</taxon>
        <taxon>Pseudomonadota</taxon>
        <taxon>Gammaproteobacteria</taxon>
        <taxon>Lysobacterales</taxon>
        <taxon>Lysobacteraceae</taxon>
        <taxon>Xanthomonas</taxon>
    </lineage>
</organism>
<sequence>MRRCSPRRSICRVDESAARALRCVRRERAAPVVPGPDAARSACNARAANPGVGLRRRVAGGLRFFQYNLSVRFLPSPVFSLMQRLACLAALLLLCAPLVSRTLADTSRFLDAPVCHSQPWQVGDAPETDGGNIYAMQRLAGAQAGAAHQELSTEHRLHNAGGGNAVACEYCLLATRLLPLLLMACLLFAPVRDRLAAARRAAAGPVAARWWAHAPRGPPLVA</sequence>
<dbReference type="Proteomes" id="UP000259570">
    <property type="component" value="Unassembled WGS sequence"/>
</dbReference>
<dbReference type="InterPro" id="IPR021333">
    <property type="entry name" value="DUF2946"/>
</dbReference>
<protein>
    <submittedName>
        <fullName evidence="1">DUF2946 domain-containing protein</fullName>
    </submittedName>
</protein>
<accession>A0A3E1KF36</accession>
<dbReference type="AlphaFoldDB" id="A0A3E1KF36"/>
<dbReference type="OrthoDB" id="5998403at2"/>
<proteinExistence type="predicted"/>